<dbReference type="GO" id="GO:0106300">
    <property type="term" value="P:protein-DNA covalent cross-linking repair"/>
    <property type="evidence" value="ECO:0007669"/>
    <property type="project" value="InterPro"/>
</dbReference>
<sequence>MCGRASQTKKRVPVEHRFAPYINEADLEPVYNAVPSQNLPVITSEQPDKLQSLAWGIPMVINGKNDLLSNSRQDKLLLWSYYTQLLQKGQTCLILVDGFYEWQTVQKNFKIPYRLELKDKDVFAMAGLWDKKINSKTGQEATFFSVITLDPNELIRSLHDRMPAILPPGEEMVWLQYYSKSQNYLDQIKAFPADQMTAYTISKKINTPGYNEPDILEPYTWPALPEQLNLF</sequence>
<evidence type="ECO:0000256" key="4">
    <source>
        <dbReference type="ARBA" id="ARBA00022801"/>
    </source>
</evidence>
<keyword evidence="7" id="KW-0456">Lyase</keyword>
<dbReference type="RefSeq" id="WP_185272130.1">
    <property type="nucleotide sequence ID" value="NZ_CP055156.1"/>
</dbReference>
<evidence type="ECO:0000256" key="7">
    <source>
        <dbReference type="ARBA" id="ARBA00023239"/>
    </source>
</evidence>
<evidence type="ECO:0000256" key="8">
    <source>
        <dbReference type="RuleBase" id="RU364100"/>
    </source>
</evidence>
<name>A0A7G7GEQ7_9BACT</name>
<keyword evidence="2 8" id="KW-0645">Protease</keyword>
<dbReference type="InterPro" id="IPR036590">
    <property type="entry name" value="SRAP-like"/>
</dbReference>
<keyword evidence="6" id="KW-0238">DNA-binding</keyword>
<dbReference type="EC" id="3.4.-.-" evidence="8"/>
<dbReference type="GO" id="GO:0016829">
    <property type="term" value="F:lyase activity"/>
    <property type="evidence" value="ECO:0007669"/>
    <property type="project" value="UniProtKB-KW"/>
</dbReference>
<evidence type="ECO:0000256" key="1">
    <source>
        <dbReference type="ARBA" id="ARBA00008136"/>
    </source>
</evidence>
<reference evidence="9 10" key="1">
    <citation type="journal article" date="2018" name="Int. J. Syst. Evol. Microbiol.">
        <title>Adhaeribacter swui sp. nov., isolated from wet mud.</title>
        <authorList>
            <person name="Kim D.U."/>
            <person name="Kim K.W."/>
            <person name="Kang M.S."/>
            <person name="Kim J.Y."/>
            <person name="Jang J.H."/>
            <person name="Kim M.K."/>
        </authorList>
    </citation>
    <scope>NUCLEOTIDE SEQUENCE [LARGE SCALE GENOMIC DNA]</scope>
    <source>
        <strain evidence="9 10">KCTC 52873</strain>
    </source>
</reference>
<dbReference type="Proteomes" id="UP000515237">
    <property type="component" value="Chromosome"/>
</dbReference>
<evidence type="ECO:0000313" key="9">
    <source>
        <dbReference type="EMBL" id="QNF35641.1"/>
    </source>
</evidence>
<dbReference type="PANTHER" id="PTHR13604">
    <property type="entry name" value="DC12-RELATED"/>
    <property type="match status" value="1"/>
</dbReference>
<keyword evidence="3" id="KW-0227">DNA damage</keyword>
<comment type="similarity">
    <text evidence="1 8">Belongs to the SOS response-associated peptidase family.</text>
</comment>
<evidence type="ECO:0000313" key="10">
    <source>
        <dbReference type="Proteomes" id="UP000515237"/>
    </source>
</evidence>
<dbReference type="Gene3D" id="3.90.1680.10">
    <property type="entry name" value="SOS response associated peptidase-like"/>
    <property type="match status" value="1"/>
</dbReference>
<dbReference type="GO" id="GO:0008233">
    <property type="term" value="F:peptidase activity"/>
    <property type="evidence" value="ECO:0007669"/>
    <property type="project" value="UniProtKB-KW"/>
</dbReference>
<dbReference type="AlphaFoldDB" id="A0A7G7GEQ7"/>
<dbReference type="GO" id="GO:0003697">
    <property type="term" value="F:single-stranded DNA binding"/>
    <property type="evidence" value="ECO:0007669"/>
    <property type="project" value="InterPro"/>
</dbReference>
<dbReference type="EMBL" id="CP055156">
    <property type="protein sequence ID" value="QNF35641.1"/>
    <property type="molecule type" value="Genomic_DNA"/>
</dbReference>
<evidence type="ECO:0000256" key="3">
    <source>
        <dbReference type="ARBA" id="ARBA00022763"/>
    </source>
</evidence>
<organism evidence="9 10">
    <name type="scientific">Adhaeribacter swui</name>
    <dbReference type="NCBI Taxonomy" id="2086471"/>
    <lineage>
        <taxon>Bacteria</taxon>
        <taxon>Pseudomonadati</taxon>
        <taxon>Bacteroidota</taxon>
        <taxon>Cytophagia</taxon>
        <taxon>Cytophagales</taxon>
        <taxon>Hymenobacteraceae</taxon>
        <taxon>Adhaeribacter</taxon>
    </lineage>
</organism>
<dbReference type="GO" id="GO:0006508">
    <property type="term" value="P:proteolysis"/>
    <property type="evidence" value="ECO:0007669"/>
    <property type="project" value="UniProtKB-KW"/>
</dbReference>
<evidence type="ECO:0000256" key="5">
    <source>
        <dbReference type="ARBA" id="ARBA00023124"/>
    </source>
</evidence>
<gene>
    <name evidence="9" type="ORF">HUW51_24110</name>
</gene>
<keyword evidence="4 8" id="KW-0378">Hydrolase</keyword>
<keyword evidence="5" id="KW-0190">Covalent protein-DNA linkage</keyword>
<dbReference type="SUPFAM" id="SSF143081">
    <property type="entry name" value="BB1717-like"/>
    <property type="match status" value="1"/>
</dbReference>
<proteinExistence type="inferred from homology"/>
<dbReference type="InterPro" id="IPR003738">
    <property type="entry name" value="SRAP"/>
</dbReference>
<accession>A0A7G7GEQ7</accession>
<keyword evidence="10" id="KW-1185">Reference proteome</keyword>
<protein>
    <recommendedName>
        <fullName evidence="8">Abasic site processing protein</fullName>
        <ecNumber evidence="8">3.4.-.-</ecNumber>
    </recommendedName>
</protein>
<evidence type="ECO:0000256" key="6">
    <source>
        <dbReference type="ARBA" id="ARBA00023125"/>
    </source>
</evidence>
<evidence type="ECO:0000256" key="2">
    <source>
        <dbReference type="ARBA" id="ARBA00022670"/>
    </source>
</evidence>
<dbReference type="Pfam" id="PF02586">
    <property type="entry name" value="SRAP"/>
    <property type="match status" value="1"/>
</dbReference>
<dbReference type="PANTHER" id="PTHR13604:SF0">
    <property type="entry name" value="ABASIC SITE PROCESSING PROTEIN HMCES"/>
    <property type="match status" value="1"/>
</dbReference>
<dbReference type="KEGG" id="aswu:HUW51_24110"/>